<name>A0A2P2IXU3_RHIMU</name>
<evidence type="ECO:0000313" key="1">
    <source>
        <dbReference type="EMBL" id="MBW86039.1"/>
    </source>
</evidence>
<dbReference type="EMBL" id="GGEC01005556">
    <property type="protein sequence ID" value="MBW86039.1"/>
    <property type="molecule type" value="Transcribed_RNA"/>
</dbReference>
<sequence>MKKVRQNCE</sequence>
<accession>A0A2P2IXU3</accession>
<organism evidence="1">
    <name type="scientific">Rhizophora mucronata</name>
    <name type="common">Asiatic mangrove</name>
    <dbReference type="NCBI Taxonomy" id="61149"/>
    <lineage>
        <taxon>Eukaryota</taxon>
        <taxon>Viridiplantae</taxon>
        <taxon>Streptophyta</taxon>
        <taxon>Embryophyta</taxon>
        <taxon>Tracheophyta</taxon>
        <taxon>Spermatophyta</taxon>
        <taxon>Magnoliopsida</taxon>
        <taxon>eudicotyledons</taxon>
        <taxon>Gunneridae</taxon>
        <taxon>Pentapetalae</taxon>
        <taxon>rosids</taxon>
        <taxon>fabids</taxon>
        <taxon>Malpighiales</taxon>
        <taxon>Rhizophoraceae</taxon>
        <taxon>Rhizophora</taxon>
    </lineage>
</organism>
<reference evidence="1" key="1">
    <citation type="submission" date="2018-02" db="EMBL/GenBank/DDBJ databases">
        <title>Rhizophora mucronata_Transcriptome.</title>
        <authorList>
            <person name="Meera S.P."/>
            <person name="Sreeshan A."/>
            <person name="Augustine A."/>
        </authorList>
    </citation>
    <scope>NUCLEOTIDE SEQUENCE</scope>
    <source>
        <tissue evidence="1">Leaf</tissue>
    </source>
</reference>
<protein>
    <submittedName>
        <fullName evidence="1">Uncharacterized protein</fullName>
    </submittedName>
</protein>
<proteinExistence type="predicted"/>